<feature type="compositionally biased region" description="Low complexity" evidence="1">
    <location>
        <begin position="295"/>
        <end position="307"/>
    </location>
</feature>
<accession>A0A1I1QJX5</accession>
<evidence type="ECO:0000313" key="4">
    <source>
        <dbReference type="Proteomes" id="UP000198728"/>
    </source>
</evidence>
<evidence type="ECO:0000313" key="3">
    <source>
        <dbReference type="EMBL" id="SFD18410.1"/>
    </source>
</evidence>
<keyword evidence="4" id="KW-1185">Reference proteome</keyword>
<dbReference type="InterPro" id="IPR021136">
    <property type="entry name" value="Flagellar_hook_control-like_C"/>
</dbReference>
<protein>
    <submittedName>
        <fullName evidence="3">Hook-length control protein FliK</fullName>
    </submittedName>
</protein>
<dbReference type="AlphaFoldDB" id="A0A1I1QJX5"/>
<dbReference type="Gene3D" id="3.30.750.140">
    <property type="match status" value="1"/>
</dbReference>
<dbReference type="EMBL" id="FOLG01000019">
    <property type="protein sequence ID" value="SFD18410.1"/>
    <property type="molecule type" value="Genomic_DNA"/>
</dbReference>
<feature type="region of interest" description="Disordered" evidence="1">
    <location>
        <begin position="457"/>
        <end position="504"/>
    </location>
</feature>
<proteinExistence type="predicted"/>
<dbReference type="InterPro" id="IPR038610">
    <property type="entry name" value="FliK-like_C_sf"/>
</dbReference>
<dbReference type="RefSeq" id="WP_093362719.1">
    <property type="nucleotide sequence ID" value="NZ_FOLG01000019.1"/>
</dbReference>
<reference evidence="3 4" key="1">
    <citation type="submission" date="2016-10" db="EMBL/GenBank/DDBJ databases">
        <authorList>
            <person name="de Groot N.N."/>
        </authorList>
    </citation>
    <scope>NUCLEOTIDE SEQUENCE [LARGE SCALE GENOMIC DNA]</scope>
    <source>
        <strain evidence="3 4">DSM 19548</strain>
    </source>
</reference>
<dbReference type="CDD" id="cd17470">
    <property type="entry name" value="T3SS_Flik_C"/>
    <property type="match status" value="1"/>
</dbReference>
<feature type="region of interest" description="Disordered" evidence="1">
    <location>
        <begin position="275"/>
        <end position="307"/>
    </location>
</feature>
<dbReference type="Pfam" id="PF02120">
    <property type="entry name" value="Flg_hook"/>
    <property type="match status" value="1"/>
</dbReference>
<dbReference type="Proteomes" id="UP000198728">
    <property type="component" value="Unassembled WGS sequence"/>
</dbReference>
<feature type="domain" description="Flagellar hook-length control protein-like C-terminal" evidence="2">
    <location>
        <begin position="391"/>
        <end position="461"/>
    </location>
</feature>
<gene>
    <name evidence="3" type="ORF">SAMN04488094_1194</name>
</gene>
<sequence length="504" mass="53871">MQYVLHHSASLLSGAKAVPSRSGETPAEVVEGESFGELIQNVNDPDPPGDVVAFLANPSGRAVVPLPEMVAEGASDWDVDVQADDVHGIETVRHLVDELPLEPRHIAQPSLVGSHDDRALSKTDAKDMDTGVVAMPEASRVDAREAQVQATWNGRDAPMLGQVAAKDPPARGDVDSHADREERPSINPFLVGQPATVPKQNEQLQGLPPGQEELPAFKREPSRPASLENSRVVLDDLKPSVTPPGETECQSIARTEPPETEVTTEEKNIAQHLSERTPHRTQAHANTARTETKFASETSTAPATTSRPTIDVVAKARSAPDPLSNPPEVKVLDLEEALGKSEPREFVHLASGERPLTVPPTARSHLTPVSAMHALRTASNQVAEVTRDAASGAVEVRLDPEELGRLSISFSSRDAALTVTILADRPDTIELVRRSMGEFLQDLRDLGFQNLSVDVGSSQGEGFSSMGEGPTEVIPLAGDAQEGDQPATPLPTHASRSAGLDMRL</sequence>
<organism evidence="3 4">
    <name type="scientific">Tropicimonas isoalkanivorans</name>
    <dbReference type="NCBI Taxonomy" id="441112"/>
    <lineage>
        <taxon>Bacteria</taxon>
        <taxon>Pseudomonadati</taxon>
        <taxon>Pseudomonadota</taxon>
        <taxon>Alphaproteobacteria</taxon>
        <taxon>Rhodobacterales</taxon>
        <taxon>Roseobacteraceae</taxon>
        <taxon>Tropicimonas</taxon>
    </lineage>
</organism>
<evidence type="ECO:0000259" key="2">
    <source>
        <dbReference type="Pfam" id="PF02120"/>
    </source>
</evidence>
<feature type="region of interest" description="Disordered" evidence="1">
    <location>
        <begin position="160"/>
        <end position="263"/>
    </location>
</feature>
<dbReference type="STRING" id="441112.SAMN04488094_1194"/>
<name>A0A1I1QJX5_9RHOB</name>
<feature type="compositionally biased region" description="Basic and acidic residues" evidence="1">
    <location>
        <begin position="168"/>
        <end position="184"/>
    </location>
</feature>
<dbReference type="OrthoDB" id="7203912at2"/>
<evidence type="ECO:0000256" key="1">
    <source>
        <dbReference type="SAM" id="MobiDB-lite"/>
    </source>
</evidence>